<organism evidence="6 7">
    <name type="scientific">Paenibacillus yonginensis</name>
    <dbReference type="NCBI Taxonomy" id="1462996"/>
    <lineage>
        <taxon>Bacteria</taxon>
        <taxon>Bacillati</taxon>
        <taxon>Bacillota</taxon>
        <taxon>Bacilli</taxon>
        <taxon>Bacillales</taxon>
        <taxon>Paenibacillaceae</taxon>
        <taxon>Paenibacillus</taxon>
    </lineage>
</organism>
<dbReference type="GO" id="GO:0000976">
    <property type="term" value="F:transcription cis-regulatory region binding"/>
    <property type="evidence" value="ECO:0007669"/>
    <property type="project" value="TreeGrafter"/>
</dbReference>
<keyword evidence="2" id="KW-0805">Transcription regulation</keyword>
<sequence>MKHKVTMQDIADHLNISKNSVSQALTGKDGVSEATRALVKETAELLGYVYGRSRKGQQNEAPASPAPSASGVPLAGSVLPEGGTIALIASDYAFSRKTFFGDIYLSVDKELKKYGCELVIQSISPEDTETLRLPAFLENRSVDGILILSHITTPYVQAVLDTGIPTVLIDHHHPSLEADSILTNNRFSAYEGVRHLIELGHRDIGFMGDIDYSPSHYERLEGMRLAAFEAGIKLREDWLIQDAVEDSSYVHGTIAEMKERPTAWFCVNDGFGFMITSALQHLGIKVPEEVSVVSFDNGYLSQVCTPSTTTLDVNRSLFASYALKQLFSRLENPQQPYTEILLPTQLLIRESTAPPPEKPSE</sequence>
<keyword evidence="7" id="KW-1185">Reference proteome</keyword>
<dbReference type="Pfam" id="PF13377">
    <property type="entry name" value="Peripla_BP_3"/>
    <property type="match status" value="1"/>
</dbReference>
<dbReference type="GO" id="GO:0003700">
    <property type="term" value="F:DNA-binding transcription factor activity"/>
    <property type="evidence" value="ECO:0007669"/>
    <property type="project" value="TreeGrafter"/>
</dbReference>
<evidence type="ECO:0000256" key="2">
    <source>
        <dbReference type="ARBA" id="ARBA00023015"/>
    </source>
</evidence>
<name>A0A1B1N2P1_9BACL</name>
<dbReference type="SUPFAM" id="SSF53822">
    <property type="entry name" value="Periplasmic binding protein-like I"/>
    <property type="match status" value="1"/>
</dbReference>
<accession>A0A1B1N2P1</accession>
<evidence type="ECO:0000256" key="3">
    <source>
        <dbReference type="ARBA" id="ARBA00023125"/>
    </source>
</evidence>
<reference evidence="6 7" key="1">
    <citation type="submission" date="2016-01" db="EMBL/GenBank/DDBJ databases">
        <title>Complete Genome Sequence of Paenibacillus yonginensis DCY84, a novel Plant Growth-Promoting Bacteria with Elicitation of Induced Systemic Resistance.</title>
        <authorList>
            <person name="Kim Y.J."/>
            <person name="Yang D.C."/>
            <person name="Sukweenadhi J."/>
        </authorList>
    </citation>
    <scope>NUCLEOTIDE SEQUENCE [LARGE SCALE GENOMIC DNA]</scope>
    <source>
        <strain evidence="6 7">DCY84</strain>
    </source>
</reference>
<proteinExistence type="predicted"/>
<dbReference type="Gene3D" id="1.10.260.40">
    <property type="entry name" value="lambda repressor-like DNA-binding domains"/>
    <property type="match status" value="1"/>
</dbReference>
<dbReference type="SUPFAM" id="SSF47413">
    <property type="entry name" value="lambda repressor-like DNA-binding domains"/>
    <property type="match status" value="1"/>
</dbReference>
<evidence type="ECO:0000259" key="5">
    <source>
        <dbReference type="PROSITE" id="PS50932"/>
    </source>
</evidence>
<dbReference type="AlphaFoldDB" id="A0A1B1N2P1"/>
<gene>
    <name evidence="6" type="ORF">AWM70_14620</name>
</gene>
<dbReference type="PANTHER" id="PTHR30146">
    <property type="entry name" value="LACI-RELATED TRANSCRIPTIONAL REPRESSOR"/>
    <property type="match status" value="1"/>
</dbReference>
<dbReference type="InterPro" id="IPR010982">
    <property type="entry name" value="Lambda_DNA-bd_dom_sf"/>
</dbReference>
<dbReference type="InterPro" id="IPR000843">
    <property type="entry name" value="HTH_LacI"/>
</dbReference>
<evidence type="ECO:0000313" key="7">
    <source>
        <dbReference type="Proteomes" id="UP000092573"/>
    </source>
</evidence>
<keyword evidence="3" id="KW-0238">DNA-binding</keyword>
<dbReference type="CDD" id="cd01392">
    <property type="entry name" value="HTH_LacI"/>
    <property type="match status" value="1"/>
</dbReference>
<dbReference type="Gene3D" id="3.40.50.2300">
    <property type="match status" value="2"/>
</dbReference>
<dbReference type="STRING" id="1462996.AWM70_14620"/>
<protein>
    <submittedName>
        <fullName evidence="6">LacI family transcriptional regulator</fullName>
    </submittedName>
</protein>
<dbReference type="KEGG" id="pyg:AWM70_14620"/>
<dbReference type="EMBL" id="CP014167">
    <property type="protein sequence ID" value="ANS75676.1"/>
    <property type="molecule type" value="Genomic_DNA"/>
</dbReference>
<dbReference type="CDD" id="cd19974">
    <property type="entry name" value="PBP1_LacI-like"/>
    <property type="match status" value="1"/>
</dbReference>
<dbReference type="InterPro" id="IPR046335">
    <property type="entry name" value="LacI/GalR-like_sensor"/>
</dbReference>
<evidence type="ECO:0000256" key="1">
    <source>
        <dbReference type="ARBA" id="ARBA00022491"/>
    </source>
</evidence>
<dbReference type="RefSeq" id="WP_068697607.1">
    <property type="nucleotide sequence ID" value="NZ_CP014167.1"/>
</dbReference>
<dbReference type="Pfam" id="PF00356">
    <property type="entry name" value="LacI"/>
    <property type="match status" value="1"/>
</dbReference>
<dbReference type="PANTHER" id="PTHR30146:SF148">
    <property type="entry name" value="HTH-TYPE TRANSCRIPTIONAL REPRESSOR PURR-RELATED"/>
    <property type="match status" value="1"/>
</dbReference>
<evidence type="ECO:0000256" key="4">
    <source>
        <dbReference type="ARBA" id="ARBA00023163"/>
    </source>
</evidence>
<dbReference type="Proteomes" id="UP000092573">
    <property type="component" value="Chromosome"/>
</dbReference>
<dbReference type="SMART" id="SM00354">
    <property type="entry name" value="HTH_LACI"/>
    <property type="match status" value="1"/>
</dbReference>
<keyword evidence="4" id="KW-0804">Transcription</keyword>
<dbReference type="OrthoDB" id="2026446at2"/>
<dbReference type="InterPro" id="IPR028082">
    <property type="entry name" value="Peripla_BP_I"/>
</dbReference>
<evidence type="ECO:0000313" key="6">
    <source>
        <dbReference type="EMBL" id="ANS75676.1"/>
    </source>
</evidence>
<feature type="domain" description="HTH lacI-type" evidence="5">
    <location>
        <begin position="5"/>
        <end position="56"/>
    </location>
</feature>
<keyword evidence="1" id="KW-0678">Repressor</keyword>
<dbReference type="PROSITE" id="PS50932">
    <property type="entry name" value="HTH_LACI_2"/>
    <property type="match status" value="1"/>
</dbReference>